<sequence length="266" mass="27801">MTSTVTAPAPARGGMRGLSTLVRSEARLFLRYPGNVFFVVAFPSVLLLGMGFIVPGMREPLTDVPAPWLGLRVIDMFLPIILCVSAATAGLTSLPLILAGYRETGVLRRLSTTPMRPQGVLLAQVVVQLCGVVAGSVIALLAALLAVGTPGPELPLVAVAAFPLAVTAMFSIGLVIGGLAPRASSASGIGMLLYFPMLFFAGLWTPGPLMPGTLQTISSYTPLGAASQAMTAAWFEGSVPWLQLGVMAAWSVVLFGVATKTFRWSR</sequence>
<protein>
    <recommendedName>
        <fullName evidence="6">Transport permease protein</fullName>
    </recommendedName>
</protein>
<dbReference type="GO" id="GO:0140359">
    <property type="term" value="F:ABC-type transporter activity"/>
    <property type="evidence" value="ECO:0007669"/>
    <property type="project" value="InterPro"/>
</dbReference>
<dbReference type="PIRSF" id="PIRSF006648">
    <property type="entry name" value="DrrB"/>
    <property type="match status" value="1"/>
</dbReference>
<dbReference type="InterPro" id="IPR000412">
    <property type="entry name" value="ABC_2_transport"/>
</dbReference>
<dbReference type="GO" id="GO:0046677">
    <property type="term" value="P:response to antibiotic"/>
    <property type="evidence" value="ECO:0007669"/>
    <property type="project" value="UniProtKB-KW"/>
</dbReference>
<dbReference type="Proteomes" id="UP000774283">
    <property type="component" value="Unassembled WGS sequence"/>
</dbReference>
<evidence type="ECO:0000313" key="9">
    <source>
        <dbReference type="Proteomes" id="UP000774283"/>
    </source>
</evidence>
<keyword evidence="9" id="KW-1185">Reference proteome</keyword>
<dbReference type="InterPro" id="IPR013525">
    <property type="entry name" value="ABC2_TM"/>
</dbReference>
<feature type="transmembrane region" description="Helical" evidence="6">
    <location>
        <begin position="36"/>
        <end position="57"/>
    </location>
</feature>
<keyword evidence="3 6" id="KW-1133">Transmembrane helix</keyword>
<keyword evidence="2 6" id="KW-0812">Transmembrane</keyword>
<dbReference type="InterPro" id="IPR052902">
    <property type="entry name" value="ABC-2_transporter"/>
</dbReference>
<feature type="transmembrane region" description="Helical" evidence="6">
    <location>
        <begin position="240"/>
        <end position="258"/>
    </location>
</feature>
<dbReference type="InterPro" id="IPR047817">
    <property type="entry name" value="ABC2_TM_bact-type"/>
</dbReference>
<dbReference type="GO" id="GO:0043190">
    <property type="term" value="C:ATP-binding cassette (ABC) transporter complex"/>
    <property type="evidence" value="ECO:0007669"/>
    <property type="project" value="InterPro"/>
</dbReference>
<feature type="transmembrane region" description="Helical" evidence="6">
    <location>
        <begin position="186"/>
        <end position="204"/>
    </location>
</feature>
<organism evidence="8 9">
    <name type="scientific">Sanguibacter hominis ATCC BAA-789</name>
    <dbReference type="NCBI Taxonomy" id="1312740"/>
    <lineage>
        <taxon>Bacteria</taxon>
        <taxon>Bacillati</taxon>
        <taxon>Actinomycetota</taxon>
        <taxon>Actinomycetes</taxon>
        <taxon>Micrococcales</taxon>
        <taxon>Sanguibacteraceae</taxon>
        <taxon>Sanguibacter</taxon>
    </lineage>
</organism>
<comment type="subcellular location">
    <subcellularLocation>
        <location evidence="6">Cell membrane</location>
        <topology evidence="6">Multi-pass membrane protein</topology>
    </subcellularLocation>
    <subcellularLocation>
        <location evidence="1">Membrane</location>
        <topology evidence="1">Multi-pass membrane protein</topology>
    </subcellularLocation>
</comment>
<feature type="domain" description="ABC transmembrane type-2" evidence="7">
    <location>
        <begin position="34"/>
        <end position="265"/>
    </location>
</feature>
<comment type="similarity">
    <text evidence="6">Belongs to the ABC-2 integral membrane protein family.</text>
</comment>
<proteinExistence type="inferred from homology"/>
<name>A0A9X5FA85_9MICO</name>
<keyword evidence="5" id="KW-0046">Antibiotic resistance</keyword>
<dbReference type="RefSeq" id="WP_168446655.1">
    <property type="nucleotide sequence ID" value="NZ_JAAXOW010000001.1"/>
</dbReference>
<dbReference type="AlphaFoldDB" id="A0A9X5FA85"/>
<keyword evidence="4 6" id="KW-0472">Membrane</keyword>
<dbReference type="PANTHER" id="PTHR43027">
    <property type="entry name" value="DOXORUBICIN RESISTANCE ABC TRANSPORTER PERMEASE PROTEIN DRRC-RELATED"/>
    <property type="match status" value="1"/>
</dbReference>
<evidence type="ECO:0000256" key="4">
    <source>
        <dbReference type="ARBA" id="ARBA00023136"/>
    </source>
</evidence>
<evidence type="ECO:0000259" key="7">
    <source>
        <dbReference type="PROSITE" id="PS51012"/>
    </source>
</evidence>
<feature type="transmembrane region" description="Helical" evidence="6">
    <location>
        <begin position="154"/>
        <end position="179"/>
    </location>
</feature>
<evidence type="ECO:0000256" key="1">
    <source>
        <dbReference type="ARBA" id="ARBA00004141"/>
    </source>
</evidence>
<feature type="transmembrane region" description="Helical" evidence="6">
    <location>
        <begin position="120"/>
        <end position="148"/>
    </location>
</feature>
<dbReference type="PRINTS" id="PR00164">
    <property type="entry name" value="ABC2TRNSPORT"/>
</dbReference>
<dbReference type="PANTHER" id="PTHR43027:SF2">
    <property type="entry name" value="TRANSPORT PERMEASE PROTEIN"/>
    <property type="match status" value="1"/>
</dbReference>
<gene>
    <name evidence="8" type="ORF">HF995_05025</name>
</gene>
<evidence type="ECO:0000313" key="8">
    <source>
        <dbReference type="EMBL" id="NKX92640.1"/>
    </source>
</evidence>
<feature type="transmembrane region" description="Helical" evidence="6">
    <location>
        <begin position="77"/>
        <end position="99"/>
    </location>
</feature>
<comment type="caution">
    <text evidence="8">The sequence shown here is derived from an EMBL/GenBank/DDBJ whole genome shotgun (WGS) entry which is preliminary data.</text>
</comment>
<dbReference type="PROSITE" id="PS51012">
    <property type="entry name" value="ABC_TM2"/>
    <property type="match status" value="1"/>
</dbReference>
<evidence type="ECO:0000256" key="5">
    <source>
        <dbReference type="ARBA" id="ARBA00023251"/>
    </source>
</evidence>
<evidence type="ECO:0000256" key="3">
    <source>
        <dbReference type="ARBA" id="ARBA00022989"/>
    </source>
</evidence>
<dbReference type="Pfam" id="PF01061">
    <property type="entry name" value="ABC2_membrane"/>
    <property type="match status" value="1"/>
</dbReference>
<evidence type="ECO:0000256" key="6">
    <source>
        <dbReference type="RuleBase" id="RU361157"/>
    </source>
</evidence>
<evidence type="ECO:0000256" key="2">
    <source>
        <dbReference type="ARBA" id="ARBA00022692"/>
    </source>
</evidence>
<accession>A0A9X5FA85</accession>
<keyword evidence="6" id="KW-1003">Cell membrane</keyword>
<keyword evidence="6" id="KW-0813">Transport</keyword>
<reference evidence="8 9" key="1">
    <citation type="submission" date="2020-04" db="EMBL/GenBank/DDBJ databases">
        <title>MicrobeNet Type strains.</title>
        <authorList>
            <person name="Nicholson A.C."/>
        </authorList>
    </citation>
    <scope>NUCLEOTIDE SEQUENCE [LARGE SCALE GENOMIC DNA]</scope>
    <source>
        <strain evidence="8 9">ATCC BAA-789</strain>
    </source>
</reference>
<dbReference type="EMBL" id="JAAXOW010000001">
    <property type="protein sequence ID" value="NKX92640.1"/>
    <property type="molecule type" value="Genomic_DNA"/>
</dbReference>